<proteinExistence type="predicted"/>
<dbReference type="Proteomes" id="UP000177306">
    <property type="component" value="Unassembled WGS sequence"/>
</dbReference>
<protein>
    <recommendedName>
        <fullName evidence="3">Metallopeptidase family protein</fullName>
    </recommendedName>
</protein>
<dbReference type="SUPFAM" id="SSF55486">
    <property type="entry name" value="Metalloproteases ('zincins'), catalytic domain"/>
    <property type="match status" value="1"/>
</dbReference>
<evidence type="ECO:0000313" key="2">
    <source>
        <dbReference type="Proteomes" id="UP000177306"/>
    </source>
</evidence>
<dbReference type="EMBL" id="MFLY01000047">
    <property type="protein sequence ID" value="OGG72501.1"/>
    <property type="molecule type" value="Genomic_DNA"/>
</dbReference>
<reference evidence="1 2" key="1">
    <citation type="journal article" date="2016" name="Nat. Commun.">
        <title>Thousands of microbial genomes shed light on interconnected biogeochemical processes in an aquifer system.</title>
        <authorList>
            <person name="Anantharaman K."/>
            <person name="Brown C.T."/>
            <person name="Hug L.A."/>
            <person name="Sharon I."/>
            <person name="Castelle C.J."/>
            <person name="Probst A.J."/>
            <person name="Thomas B.C."/>
            <person name="Singh A."/>
            <person name="Wilkins M.J."/>
            <person name="Karaoz U."/>
            <person name="Brodie E.L."/>
            <person name="Williams K.H."/>
            <person name="Hubbard S.S."/>
            <person name="Banfield J.F."/>
        </authorList>
    </citation>
    <scope>NUCLEOTIDE SEQUENCE [LARGE SCALE GENOMIC DNA]</scope>
</reference>
<evidence type="ECO:0008006" key="3">
    <source>
        <dbReference type="Google" id="ProtNLM"/>
    </source>
</evidence>
<organism evidence="1 2">
    <name type="scientific">Candidatus Kaiserbacteria bacterium RIFCSPLOWO2_01_FULL_53_17</name>
    <dbReference type="NCBI Taxonomy" id="1798511"/>
    <lineage>
        <taxon>Bacteria</taxon>
        <taxon>Candidatus Kaiseribacteriota</taxon>
    </lineage>
</organism>
<dbReference type="Gene3D" id="3.30.2010.20">
    <property type="match status" value="1"/>
</dbReference>
<comment type="caution">
    <text evidence="1">The sequence shown here is derived from an EMBL/GenBank/DDBJ whole genome shotgun (WGS) entry which is preliminary data.</text>
</comment>
<sequence>MENFEKLVAKALDQLPSAVGEKMENVSVCVEQRPTKEQQNQLGMRRGELLLGLYEGVPQTEWGRETGGNLPDKITIFQESMEHLAHTQEELVELIQDTVKHEIKHHFGFTEEDLKGTED</sequence>
<dbReference type="InterPro" id="IPR038555">
    <property type="entry name" value="Zincin_1_sf"/>
</dbReference>
<dbReference type="InterPro" id="IPR010428">
    <property type="entry name" value="Zincin_1"/>
</dbReference>
<evidence type="ECO:0000313" key="1">
    <source>
        <dbReference type="EMBL" id="OGG72501.1"/>
    </source>
</evidence>
<gene>
    <name evidence="1" type="ORF">A3A38_04700</name>
</gene>
<name>A0A1F6EFR7_9BACT</name>
<accession>A0A1F6EFR7</accession>
<dbReference type="Pfam" id="PF06262">
    <property type="entry name" value="Zincin_1"/>
    <property type="match status" value="1"/>
</dbReference>
<dbReference type="CDD" id="cd12952">
    <property type="entry name" value="MMP_ACEL2062"/>
    <property type="match status" value="1"/>
</dbReference>
<dbReference type="AlphaFoldDB" id="A0A1F6EFR7"/>